<dbReference type="OrthoDB" id="5422561at2"/>
<dbReference type="STRING" id="1445510.YC6258_00579"/>
<gene>
    <name evidence="1" type="ORF">YC6258_00579</name>
</gene>
<proteinExistence type="predicted"/>
<evidence type="ECO:0000313" key="2">
    <source>
        <dbReference type="Proteomes" id="UP000032266"/>
    </source>
</evidence>
<sequence length="72" mass="8010">MGILKISEELHEELRLSSKVMSRSINAQAEHWIKIGMLAEFNPSLGYTELVAMLMENPNISVHSLSQKAVSA</sequence>
<evidence type="ECO:0008006" key="3">
    <source>
        <dbReference type="Google" id="ProtNLM"/>
    </source>
</evidence>
<protein>
    <recommendedName>
        <fullName evidence="3">ParD-like antitoxin of type II toxin-antitoxin system</fullName>
    </recommendedName>
</protein>
<name>A0A0C5VQT7_9GAMM</name>
<dbReference type="HOGENOM" id="CLU_177491_1_1_6"/>
<dbReference type="Proteomes" id="UP000032266">
    <property type="component" value="Chromosome"/>
</dbReference>
<dbReference type="RefSeq" id="WP_044615647.1">
    <property type="nucleotide sequence ID" value="NZ_CP007142.1"/>
</dbReference>
<accession>A0A0C5VQT7</accession>
<dbReference type="InterPro" id="IPR021831">
    <property type="entry name" value="ParD-like"/>
</dbReference>
<dbReference type="Pfam" id="PF11903">
    <property type="entry name" value="ParD_like"/>
    <property type="match status" value="1"/>
</dbReference>
<dbReference type="AlphaFoldDB" id="A0A0C5VQT7"/>
<keyword evidence="2" id="KW-1185">Reference proteome</keyword>
<dbReference type="EMBL" id="CP007142">
    <property type="protein sequence ID" value="AJQ92629.1"/>
    <property type="molecule type" value="Genomic_DNA"/>
</dbReference>
<evidence type="ECO:0000313" key="1">
    <source>
        <dbReference type="EMBL" id="AJQ92629.1"/>
    </source>
</evidence>
<dbReference type="PATRIC" id="fig|1445510.3.peg.567"/>
<organism evidence="1 2">
    <name type="scientific">Gynuella sunshinyii YC6258</name>
    <dbReference type="NCBI Taxonomy" id="1445510"/>
    <lineage>
        <taxon>Bacteria</taxon>
        <taxon>Pseudomonadati</taxon>
        <taxon>Pseudomonadota</taxon>
        <taxon>Gammaproteobacteria</taxon>
        <taxon>Oceanospirillales</taxon>
        <taxon>Saccharospirillaceae</taxon>
        <taxon>Gynuella</taxon>
    </lineage>
</organism>
<reference evidence="1 2" key="1">
    <citation type="submission" date="2014-01" db="EMBL/GenBank/DDBJ databases">
        <title>Full genme sequencing of cellulolytic bacterium Gynuella sunshinyii YC6258T gen. nov., sp. nov.</title>
        <authorList>
            <person name="Khan H."/>
            <person name="Chung E.J."/>
            <person name="Chung Y.R."/>
        </authorList>
    </citation>
    <scope>NUCLEOTIDE SEQUENCE [LARGE SCALE GENOMIC DNA]</scope>
    <source>
        <strain evidence="1 2">YC6258</strain>
    </source>
</reference>
<dbReference type="KEGG" id="gsn:YC6258_00579"/>